<dbReference type="SUPFAM" id="SSF56112">
    <property type="entry name" value="Protein kinase-like (PK-like)"/>
    <property type="match status" value="1"/>
</dbReference>
<organism evidence="2 3">
    <name type="scientific">Cytospora mali</name>
    <name type="common">Apple Valsa canker fungus</name>
    <name type="synonym">Valsa mali</name>
    <dbReference type="NCBI Taxonomy" id="578113"/>
    <lineage>
        <taxon>Eukaryota</taxon>
        <taxon>Fungi</taxon>
        <taxon>Dikarya</taxon>
        <taxon>Ascomycota</taxon>
        <taxon>Pezizomycotina</taxon>
        <taxon>Sordariomycetes</taxon>
        <taxon>Sordariomycetidae</taxon>
        <taxon>Diaporthales</taxon>
        <taxon>Cytosporaceae</taxon>
        <taxon>Cytospora</taxon>
    </lineage>
</organism>
<dbReference type="InterPro" id="IPR011009">
    <property type="entry name" value="Kinase-like_dom_sf"/>
</dbReference>
<evidence type="ECO:0000313" key="3">
    <source>
        <dbReference type="Proteomes" id="UP000078576"/>
    </source>
</evidence>
<protein>
    <recommendedName>
        <fullName evidence="4">Protein kinase domain-containing protein</fullName>
    </recommendedName>
</protein>
<accession>A0A194V1N3</accession>
<feature type="region of interest" description="Disordered" evidence="1">
    <location>
        <begin position="85"/>
        <end position="106"/>
    </location>
</feature>
<dbReference type="Proteomes" id="UP000078576">
    <property type="component" value="Unassembled WGS sequence"/>
</dbReference>
<evidence type="ECO:0000256" key="1">
    <source>
        <dbReference type="SAM" id="MobiDB-lite"/>
    </source>
</evidence>
<keyword evidence="3" id="KW-1185">Reference proteome</keyword>
<proteinExistence type="predicted"/>
<name>A0A194V1N3_CYTMA</name>
<reference evidence="3" key="1">
    <citation type="submission" date="2014-12" db="EMBL/GenBank/DDBJ databases">
        <title>Genome Sequence of Valsa Canker Pathogens Uncovers a Specific Adaption of Colonization on Woody Bark.</title>
        <authorList>
            <person name="Yin Z."/>
            <person name="Liu H."/>
            <person name="Gao X."/>
            <person name="Li Z."/>
            <person name="Song N."/>
            <person name="Ke X."/>
            <person name="Dai Q."/>
            <person name="Wu Y."/>
            <person name="Sun Y."/>
            <person name="Xu J.-R."/>
            <person name="Kang Z.K."/>
            <person name="Wang L."/>
            <person name="Huang L."/>
        </authorList>
    </citation>
    <scope>NUCLEOTIDE SEQUENCE [LARGE SCALE GENOMIC DNA]</scope>
    <source>
        <strain evidence="3">SXYL134</strain>
    </source>
</reference>
<evidence type="ECO:0008006" key="4">
    <source>
        <dbReference type="Google" id="ProtNLM"/>
    </source>
</evidence>
<sequence length="343" mass="37750">MANPNNYPPKTADLLFVQQVTQDLFHHLRTNGDSSWDADDPAQEARISARSQPVANLVQPFQLPLPGSPAATAIRRAGVRNRGTRLHDKAQFNPAAPNPDISRDDKKFSKATLNDKTFRRRMKAAGIAFVKQLGWGGNAAATLWGFSDAAGTTNNVVLKSRYDNPFSLGSMINEKRKLDFTAEWDYVNYEPYSEGLTDISAGTGTAGLFSERSNIFAIGLTMRCCITLSEPDCPPHPTPVPPRGPQMGTQGYTYGGELRMRFFTGRFGRDLCRLVSQCLMHRPSDRPSLDRLRHDIAAGVAANPLSPDDRQWVKTTLFGAGNPVPQYPIEPTQTAGQKVGLQF</sequence>
<dbReference type="EMBL" id="KN714704">
    <property type="protein sequence ID" value="KUI57756.1"/>
    <property type="molecule type" value="Genomic_DNA"/>
</dbReference>
<dbReference type="AlphaFoldDB" id="A0A194V1N3"/>
<gene>
    <name evidence="2" type="ORF">VP1G_10977</name>
</gene>
<dbReference type="OrthoDB" id="4062651at2759"/>
<evidence type="ECO:0000313" key="2">
    <source>
        <dbReference type="EMBL" id="KUI57756.1"/>
    </source>
</evidence>